<dbReference type="GO" id="GO:1903785">
    <property type="term" value="P:L-valine transmembrane transport"/>
    <property type="evidence" value="ECO:0007669"/>
    <property type="project" value="TreeGrafter"/>
</dbReference>
<organism evidence="9">
    <name type="scientific">human gut metagenome</name>
    <dbReference type="NCBI Taxonomy" id="408170"/>
    <lineage>
        <taxon>unclassified sequences</taxon>
        <taxon>metagenomes</taxon>
        <taxon>organismal metagenomes</taxon>
    </lineage>
</organism>
<feature type="transmembrane region" description="Helical" evidence="8">
    <location>
        <begin position="132"/>
        <end position="148"/>
    </location>
</feature>
<evidence type="ECO:0000256" key="7">
    <source>
        <dbReference type="ARBA" id="ARBA00023136"/>
    </source>
</evidence>
<gene>
    <name evidence="9" type="ORF">LEA_12798</name>
</gene>
<feature type="transmembrane region" description="Helical" evidence="8">
    <location>
        <begin position="6"/>
        <end position="25"/>
    </location>
</feature>
<evidence type="ECO:0000256" key="4">
    <source>
        <dbReference type="ARBA" id="ARBA00022475"/>
    </source>
</evidence>
<proteinExistence type="inferred from homology"/>
<evidence type="ECO:0000313" key="9">
    <source>
        <dbReference type="EMBL" id="EKC60569.1"/>
    </source>
</evidence>
<comment type="similarity">
    <text evidence="2">Belongs to the AzlC family.</text>
</comment>
<evidence type="ECO:0000256" key="1">
    <source>
        <dbReference type="ARBA" id="ARBA00004651"/>
    </source>
</evidence>
<comment type="subcellular location">
    <subcellularLocation>
        <location evidence="1">Cell membrane</location>
        <topology evidence="1">Multi-pass membrane protein</topology>
    </subcellularLocation>
</comment>
<dbReference type="EMBL" id="AJWY01008669">
    <property type="protein sequence ID" value="EKC60569.1"/>
    <property type="molecule type" value="Genomic_DNA"/>
</dbReference>
<name>K1SZ19_9ZZZZ</name>
<comment type="caution">
    <text evidence="9">The sequence shown here is derived from an EMBL/GenBank/DDBJ whole genome shotgun (WGS) entry which is preliminary data.</text>
</comment>
<evidence type="ECO:0000256" key="6">
    <source>
        <dbReference type="ARBA" id="ARBA00022989"/>
    </source>
</evidence>
<dbReference type="GO" id="GO:0005886">
    <property type="term" value="C:plasma membrane"/>
    <property type="evidence" value="ECO:0007669"/>
    <property type="project" value="UniProtKB-SubCell"/>
</dbReference>
<keyword evidence="4" id="KW-1003">Cell membrane</keyword>
<evidence type="ECO:0000256" key="3">
    <source>
        <dbReference type="ARBA" id="ARBA00022448"/>
    </source>
</evidence>
<accession>K1SZ19</accession>
<dbReference type="AlphaFoldDB" id="K1SZ19"/>
<evidence type="ECO:0000256" key="5">
    <source>
        <dbReference type="ARBA" id="ARBA00022692"/>
    </source>
</evidence>
<dbReference type="PANTHER" id="PTHR34979:SF1">
    <property type="entry name" value="INNER MEMBRANE PROTEIN YGAZ"/>
    <property type="match status" value="1"/>
</dbReference>
<keyword evidence="3" id="KW-0813">Transport</keyword>
<protein>
    <submittedName>
        <fullName evidence="9">Branched-chain amino acid transport protein AzlC</fullName>
    </submittedName>
</protein>
<reference evidence="9" key="1">
    <citation type="journal article" date="2013" name="Environ. Microbiol.">
        <title>Microbiota from the distal guts of lean and obese adolescents exhibit partial functional redundancy besides clear differences in community structure.</title>
        <authorList>
            <person name="Ferrer M."/>
            <person name="Ruiz A."/>
            <person name="Lanza F."/>
            <person name="Haange S.B."/>
            <person name="Oberbach A."/>
            <person name="Till H."/>
            <person name="Bargiela R."/>
            <person name="Campoy C."/>
            <person name="Segura M.T."/>
            <person name="Richter M."/>
            <person name="von Bergen M."/>
            <person name="Seifert J."/>
            <person name="Suarez A."/>
        </authorList>
    </citation>
    <scope>NUCLEOTIDE SEQUENCE</scope>
</reference>
<dbReference type="Pfam" id="PF03591">
    <property type="entry name" value="AzlC"/>
    <property type="match status" value="1"/>
</dbReference>
<keyword evidence="6 8" id="KW-1133">Transmembrane helix</keyword>
<dbReference type="InterPro" id="IPR011606">
    <property type="entry name" value="Brnchd-chn_aa_trnsp_permease"/>
</dbReference>
<evidence type="ECO:0000256" key="2">
    <source>
        <dbReference type="ARBA" id="ARBA00010735"/>
    </source>
</evidence>
<dbReference type="PANTHER" id="PTHR34979">
    <property type="entry name" value="INNER MEMBRANE PROTEIN YGAZ"/>
    <property type="match status" value="1"/>
</dbReference>
<keyword evidence="5 8" id="KW-0812">Transmembrane</keyword>
<feature type="transmembrane region" description="Helical" evidence="8">
    <location>
        <begin position="154"/>
        <end position="172"/>
    </location>
</feature>
<feature type="transmembrane region" description="Helical" evidence="8">
    <location>
        <begin position="82"/>
        <end position="102"/>
    </location>
</feature>
<feature type="transmembrane region" description="Helical" evidence="8">
    <location>
        <begin position="108"/>
        <end position="125"/>
    </location>
</feature>
<sequence length="179" mass="20034">QQMLLSGWLAAGTPILTIAITSLLLNSRHLFFGISFLEKFKEYGPWKYFLIYGLTDESYSLLCSYIPRDDVEEKWVHIFDTALIWSYWILFSMFGCLAGTLLPFDMTGVDFAMTALFIVILINQLEHCESKLPAAVSFVSALACLLIFGPDNFLLPSLAATVVALIAFQGCLEGKVRVE</sequence>
<keyword evidence="7 8" id="KW-0472">Membrane</keyword>
<evidence type="ECO:0000256" key="8">
    <source>
        <dbReference type="SAM" id="Phobius"/>
    </source>
</evidence>
<feature type="non-terminal residue" evidence="9">
    <location>
        <position position="1"/>
    </location>
</feature>